<organism evidence="5 6">
    <name type="scientific">Mycobacterium europaeum</name>
    <dbReference type="NCBI Taxonomy" id="761804"/>
    <lineage>
        <taxon>Bacteria</taxon>
        <taxon>Bacillati</taxon>
        <taxon>Actinomycetota</taxon>
        <taxon>Actinomycetes</taxon>
        <taxon>Mycobacteriales</taxon>
        <taxon>Mycobacteriaceae</taxon>
        <taxon>Mycobacterium</taxon>
        <taxon>Mycobacterium simiae complex</taxon>
    </lineage>
</organism>
<evidence type="ECO:0000313" key="5">
    <source>
        <dbReference type="EMBL" id="CQD12049.1"/>
    </source>
</evidence>
<keyword evidence="6" id="KW-1185">Reference proteome</keyword>
<evidence type="ECO:0000256" key="1">
    <source>
        <dbReference type="ARBA" id="ARBA00010591"/>
    </source>
</evidence>
<proteinExistence type="inferred from homology"/>
<dbReference type="Proteomes" id="UP000199601">
    <property type="component" value="Unassembled WGS sequence"/>
</dbReference>
<dbReference type="GO" id="GO:0005886">
    <property type="term" value="C:plasma membrane"/>
    <property type="evidence" value="ECO:0007669"/>
    <property type="project" value="TreeGrafter"/>
</dbReference>
<comment type="similarity">
    <text evidence="1">Belongs to the saccharopine dehydrogenase family. Enoyl reductase subfamily.</text>
</comment>
<dbReference type="FunFam" id="3.40.50.720:FF:000413">
    <property type="entry name" value="Trans-acting enoyl reductase"/>
    <property type="match status" value="1"/>
</dbReference>
<gene>
    <name evidence="5" type="ORF">BN000_02532</name>
</gene>
<dbReference type="InterPro" id="IPR051276">
    <property type="entry name" value="Saccharopine_DH-like_oxidrdct"/>
</dbReference>
<feature type="domain" description="Saccharopine dehydrogenase NADP binding" evidence="4">
    <location>
        <begin position="44"/>
        <end position="171"/>
    </location>
</feature>
<evidence type="ECO:0000313" key="6">
    <source>
        <dbReference type="Proteomes" id="UP000199601"/>
    </source>
</evidence>
<dbReference type="GO" id="GO:0009247">
    <property type="term" value="P:glycolipid biosynthetic process"/>
    <property type="evidence" value="ECO:0007669"/>
    <property type="project" value="TreeGrafter"/>
</dbReference>
<protein>
    <submittedName>
        <fullName evidence="5">Saccharopine dehydrogenase</fullName>
    </submittedName>
</protein>
<feature type="region of interest" description="Disordered" evidence="3">
    <location>
        <begin position="245"/>
        <end position="264"/>
    </location>
</feature>
<name>A0A0U1DBS3_9MYCO</name>
<evidence type="ECO:0000259" key="4">
    <source>
        <dbReference type="Pfam" id="PF03435"/>
    </source>
</evidence>
<dbReference type="SUPFAM" id="SSF51735">
    <property type="entry name" value="NAD(P)-binding Rossmann-fold domains"/>
    <property type="match status" value="1"/>
</dbReference>
<dbReference type="Pfam" id="PF03435">
    <property type="entry name" value="Sacchrp_dh_NADP"/>
    <property type="match status" value="1"/>
</dbReference>
<dbReference type="InterPro" id="IPR036291">
    <property type="entry name" value="NAD(P)-bd_dom_sf"/>
</dbReference>
<reference evidence="6" key="1">
    <citation type="submission" date="2015-03" db="EMBL/GenBank/DDBJ databases">
        <authorList>
            <person name="Urmite Genomes"/>
        </authorList>
    </citation>
    <scope>NUCLEOTIDE SEQUENCE [LARGE SCALE GENOMIC DNA]</scope>
    <source>
        <strain evidence="6">CSUR P1344</strain>
    </source>
</reference>
<dbReference type="PANTHER" id="PTHR12286:SF5">
    <property type="entry name" value="SACCHAROPINE DEHYDROGENASE-LIKE OXIDOREDUCTASE"/>
    <property type="match status" value="1"/>
</dbReference>
<dbReference type="EMBL" id="CTEC01000001">
    <property type="protein sequence ID" value="CQD12049.1"/>
    <property type="molecule type" value="Genomic_DNA"/>
</dbReference>
<dbReference type="Gene3D" id="3.40.50.720">
    <property type="entry name" value="NAD(P)-binding Rossmann-like Domain"/>
    <property type="match status" value="1"/>
</dbReference>
<dbReference type="InterPro" id="IPR005097">
    <property type="entry name" value="Sacchrp_dh_NADP-bd"/>
</dbReference>
<evidence type="ECO:0000256" key="2">
    <source>
        <dbReference type="ARBA" id="ARBA00023002"/>
    </source>
</evidence>
<accession>A0A0U1DBS3</accession>
<sequence length="453" mass="48189">MAGLRASRLTTHNAVVSSAGPLARHYLSAGSVGPVTATPREFDIVLYGATGFVGKLTAEYLARTGPETRVALAGRSTERLRAVRETLGQAAQSWPLVAADASSPSTLNEMAARTQVVITTVGPYTRYGLPLVAACAAAGTDYADLTGEAMFVRESIDLYHKQAADTGARIVHACGFDSVPSDLSVYALYRAARDDGTGELGDTDLVVRSFSGGVSGGTVASMLEVLDTASRDPDARRQLADPYTLTTDRSAEPEIGPQPDLPWRRGRQIAPELTGVWTSGFVMAPYNTRIVRRSNALLDWAYGRHFRYTESMSLGSSPLAPLASAAVGGVANATFGLGSRYFRLLPRRLVERIVPKPGTGPGPAARERGFYKLETYTTTTTGARYVARMEQRGDPGYKATSVLLGECGLALAFDRDKLPDLHGVLTPAAAMGDALLDRFPAAGVTLQVDRLGK</sequence>
<dbReference type="PANTHER" id="PTHR12286">
    <property type="entry name" value="SACCHAROPINE DEHYDROGENASE-LIKE OXIDOREDUCTASE"/>
    <property type="match status" value="1"/>
</dbReference>
<keyword evidence="2" id="KW-0560">Oxidoreductase</keyword>
<dbReference type="GO" id="GO:0016491">
    <property type="term" value="F:oxidoreductase activity"/>
    <property type="evidence" value="ECO:0007669"/>
    <property type="project" value="UniProtKB-KW"/>
</dbReference>
<dbReference type="AlphaFoldDB" id="A0A0U1DBS3"/>
<evidence type="ECO:0000256" key="3">
    <source>
        <dbReference type="SAM" id="MobiDB-lite"/>
    </source>
</evidence>